<feature type="transmembrane region" description="Helical" evidence="7">
    <location>
        <begin position="81"/>
        <end position="103"/>
    </location>
</feature>
<proteinExistence type="predicted"/>
<evidence type="ECO:0000313" key="10">
    <source>
        <dbReference type="Proteomes" id="UP000017148"/>
    </source>
</evidence>
<keyword evidence="3 7" id="KW-0812">Transmembrane</keyword>
<evidence type="ECO:0000256" key="4">
    <source>
        <dbReference type="ARBA" id="ARBA00022989"/>
    </source>
</evidence>
<dbReference type="RefSeq" id="WP_022635668.1">
    <property type="nucleotide sequence ID" value="NZ_ASJR01000001.1"/>
</dbReference>
<dbReference type="PATRIC" id="fig|1313304.3.peg.95"/>
<accession>U7DCN0</accession>
<dbReference type="GO" id="GO:0005385">
    <property type="term" value="F:zinc ion transmembrane transporter activity"/>
    <property type="evidence" value="ECO:0007669"/>
    <property type="project" value="InterPro"/>
</dbReference>
<protein>
    <submittedName>
        <fullName evidence="9">Cation diffusion facilitator family transporter</fullName>
    </submittedName>
</protein>
<keyword evidence="10" id="KW-1185">Reference proteome</keyword>
<dbReference type="Gene3D" id="1.20.1510.10">
    <property type="entry name" value="Cation efflux protein transmembrane domain"/>
    <property type="match status" value="1"/>
</dbReference>
<dbReference type="GO" id="GO:0016020">
    <property type="term" value="C:membrane"/>
    <property type="evidence" value="ECO:0007669"/>
    <property type="project" value="UniProtKB-SubCell"/>
</dbReference>
<evidence type="ECO:0000256" key="2">
    <source>
        <dbReference type="ARBA" id="ARBA00022448"/>
    </source>
</evidence>
<feature type="transmembrane region" description="Helical" evidence="7">
    <location>
        <begin position="52"/>
        <end position="69"/>
    </location>
</feature>
<dbReference type="PANTHER" id="PTHR45755:SF4">
    <property type="entry name" value="ZINC TRANSPORTER 7"/>
    <property type="match status" value="1"/>
</dbReference>
<organism evidence="9 10">
    <name type="scientific">Chitinivibrio alkaliphilus ACht1</name>
    <dbReference type="NCBI Taxonomy" id="1313304"/>
    <lineage>
        <taxon>Bacteria</taxon>
        <taxon>Pseudomonadati</taxon>
        <taxon>Fibrobacterota</taxon>
        <taxon>Chitinivibrionia</taxon>
        <taxon>Chitinivibrionales</taxon>
        <taxon>Chitinivibrionaceae</taxon>
        <taxon>Chitinivibrio</taxon>
    </lineage>
</organism>
<dbReference type="InterPro" id="IPR058533">
    <property type="entry name" value="Cation_efflux_TM"/>
</dbReference>
<keyword evidence="2" id="KW-0813">Transport</keyword>
<keyword evidence="4 7" id="KW-1133">Transmembrane helix</keyword>
<dbReference type="InterPro" id="IPR045316">
    <property type="entry name" value="Msc2-like"/>
</dbReference>
<feature type="transmembrane region" description="Helical" evidence="7">
    <location>
        <begin position="201"/>
        <end position="223"/>
    </location>
</feature>
<reference evidence="9 10" key="1">
    <citation type="journal article" date="2013" name="Environ. Microbiol.">
        <title>Genome analysis of Chitinivibrio alkaliphilus gen. nov., sp. nov., a novel extremely haloalkaliphilic anaerobic chitinolytic bacterium from the candidate phylum Termite Group 3.</title>
        <authorList>
            <person name="Sorokin D.Y."/>
            <person name="Gumerov V.M."/>
            <person name="Rakitin A.L."/>
            <person name="Beletsky A.V."/>
            <person name="Damste J.S."/>
            <person name="Muyzer G."/>
            <person name="Mardanov A.V."/>
            <person name="Ravin N.V."/>
        </authorList>
    </citation>
    <scope>NUCLEOTIDE SEQUENCE [LARGE SCALE GENOMIC DNA]</scope>
    <source>
        <strain evidence="9 10">ACht1</strain>
    </source>
</reference>
<dbReference type="Proteomes" id="UP000017148">
    <property type="component" value="Unassembled WGS sequence"/>
</dbReference>
<evidence type="ECO:0000256" key="6">
    <source>
        <dbReference type="ARBA" id="ARBA00023136"/>
    </source>
</evidence>
<dbReference type="InterPro" id="IPR027469">
    <property type="entry name" value="Cation_efflux_TMD_sf"/>
</dbReference>
<dbReference type="SUPFAM" id="SSF161111">
    <property type="entry name" value="Cation efflux protein transmembrane domain-like"/>
    <property type="match status" value="1"/>
</dbReference>
<comment type="caution">
    <text evidence="9">The sequence shown here is derived from an EMBL/GenBank/DDBJ whole genome shotgun (WGS) entry which is preliminary data.</text>
</comment>
<keyword evidence="5" id="KW-0406">Ion transport</keyword>
<name>U7DCN0_9BACT</name>
<evidence type="ECO:0000256" key="7">
    <source>
        <dbReference type="SAM" id="Phobius"/>
    </source>
</evidence>
<feature type="transmembrane region" description="Helical" evidence="7">
    <location>
        <begin position="123"/>
        <end position="141"/>
    </location>
</feature>
<evidence type="ECO:0000313" key="9">
    <source>
        <dbReference type="EMBL" id="ERP39308.1"/>
    </source>
</evidence>
<evidence type="ECO:0000256" key="5">
    <source>
        <dbReference type="ARBA" id="ARBA00023065"/>
    </source>
</evidence>
<dbReference type="NCBIfam" id="TIGR01297">
    <property type="entry name" value="CDF"/>
    <property type="match status" value="1"/>
</dbReference>
<feature type="domain" description="Cation efflux protein transmembrane" evidence="8">
    <location>
        <begin position="21"/>
        <end position="223"/>
    </location>
</feature>
<evidence type="ECO:0000256" key="3">
    <source>
        <dbReference type="ARBA" id="ARBA00022692"/>
    </source>
</evidence>
<gene>
    <name evidence="9" type="ORF">CALK_0103</name>
</gene>
<dbReference type="PANTHER" id="PTHR45755">
    <property type="match status" value="1"/>
</dbReference>
<dbReference type="AlphaFoldDB" id="U7DCN0"/>
<keyword evidence="6 7" id="KW-0472">Membrane</keyword>
<dbReference type="eggNOG" id="COG1230">
    <property type="taxonomic scope" value="Bacteria"/>
</dbReference>
<dbReference type="Pfam" id="PF01545">
    <property type="entry name" value="Cation_efflux"/>
    <property type="match status" value="1"/>
</dbReference>
<dbReference type="STRING" id="1313304.CALK_0103"/>
<feature type="transmembrane region" description="Helical" evidence="7">
    <location>
        <begin position="20"/>
        <end position="46"/>
    </location>
</feature>
<dbReference type="EMBL" id="ASJR01000001">
    <property type="protein sequence ID" value="ERP39308.1"/>
    <property type="molecule type" value="Genomic_DNA"/>
</dbReference>
<feature type="transmembrane region" description="Helical" evidence="7">
    <location>
        <begin position="174"/>
        <end position="195"/>
    </location>
</feature>
<sequence length="295" mass="32557">MLCETVHTIPDNRRNKKRTILVMGITAVTMIAEVTMGIMSGSMALLSDGIHTGTHTLAFLFTLLAYSFAERHGKNHRFTFGTGKVGVLAGYTSAIALIITALLMVKESIHRLISPQEILFRDALIVAVIGLTINVISACILSDTHDHHHGHDHSHDHHHDHNLRAAYLHVITDALTSLLAIFALTAGMLGGFVWLDPAVGIVGAGVILHWAVGLLTSTGKILLDYTEDEASLQRTRDIFSQQGVAEIRDFHVWRVSPHQRFLMATVKGTHITKEQLLNELRHSDDYAHITIDIVQ</sequence>
<evidence type="ECO:0000259" key="8">
    <source>
        <dbReference type="Pfam" id="PF01545"/>
    </source>
</evidence>
<dbReference type="GO" id="GO:0006882">
    <property type="term" value="P:intracellular zinc ion homeostasis"/>
    <property type="evidence" value="ECO:0007669"/>
    <property type="project" value="InterPro"/>
</dbReference>
<dbReference type="NCBIfam" id="NF033827">
    <property type="entry name" value="CDF_efflux_DmeF"/>
    <property type="match status" value="1"/>
</dbReference>
<evidence type="ECO:0000256" key="1">
    <source>
        <dbReference type="ARBA" id="ARBA00004141"/>
    </source>
</evidence>
<comment type="subcellular location">
    <subcellularLocation>
        <location evidence="1">Membrane</location>
        <topology evidence="1">Multi-pass membrane protein</topology>
    </subcellularLocation>
</comment>
<dbReference type="OrthoDB" id="9799649at2"/>
<dbReference type="InterPro" id="IPR002524">
    <property type="entry name" value="Cation_efflux"/>
</dbReference>